<dbReference type="Proteomes" id="UP001152795">
    <property type="component" value="Unassembled WGS sequence"/>
</dbReference>
<evidence type="ECO:0000313" key="1">
    <source>
        <dbReference type="EMBL" id="CAB4044041.1"/>
    </source>
</evidence>
<dbReference type="OrthoDB" id="5990256at2759"/>
<reference evidence="1" key="1">
    <citation type="submission" date="2020-04" db="EMBL/GenBank/DDBJ databases">
        <authorList>
            <person name="Alioto T."/>
            <person name="Alioto T."/>
            <person name="Gomez Garrido J."/>
        </authorList>
    </citation>
    <scope>NUCLEOTIDE SEQUENCE</scope>
    <source>
        <strain evidence="1">A484AB</strain>
    </source>
</reference>
<keyword evidence="2" id="KW-1185">Reference proteome</keyword>
<dbReference type="InterPro" id="IPR008906">
    <property type="entry name" value="HATC_C_dom"/>
</dbReference>
<dbReference type="Pfam" id="PF05699">
    <property type="entry name" value="Dimer_Tnp_hAT"/>
    <property type="match status" value="1"/>
</dbReference>
<gene>
    <name evidence="1" type="ORF">PACLA_8A084476</name>
</gene>
<dbReference type="PANTHER" id="PTHR46880:SF5">
    <property type="entry name" value="DUF4371 DOMAIN-CONTAINING PROTEIN"/>
    <property type="match status" value="1"/>
</dbReference>
<sequence>MAKFKIPEPSKLVGETQTEVVLKKLVHMKLLFPLLSLFAEAILSLPISNAWPERGGSAIKRIKTRLRSRLSNKMLESLLHISINGPEICTEECDQLIREAVQLWLDKKKTDRRKLPKRAPGFVSSHRKVFVSTGTQSDSEPMLRVDSLSVNADGSPKQIEVDLNEDPESDPDGDLAAKTVTDKAAYVDPAAGIDNAALNDTQILFLMNVSPDEYNDCIEDNDDLSANESGLSDEELEF</sequence>
<dbReference type="EMBL" id="CACRXK020033861">
    <property type="protein sequence ID" value="CAB4044041.1"/>
    <property type="molecule type" value="Genomic_DNA"/>
</dbReference>
<dbReference type="PANTHER" id="PTHR46880">
    <property type="entry name" value="RAS-ASSOCIATING DOMAIN-CONTAINING PROTEIN"/>
    <property type="match status" value="1"/>
</dbReference>
<protein>
    <submittedName>
        <fullName evidence="1">Zinc finger 862-like</fullName>
    </submittedName>
</protein>
<proteinExistence type="predicted"/>
<accession>A0A6S7KQD5</accession>
<name>A0A6S7KQD5_PARCT</name>
<comment type="caution">
    <text evidence="1">The sequence shown here is derived from an EMBL/GenBank/DDBJ whole genome shotgun (WGS) entry which is preliminary data.</text>
</comment>
<evidence type="ECO:0000313" key="2">
    <source>
        <dbReference type="Proteomes" id="UP001152795"/>
    </source>
</evidence>
<dbReference type="GO" id="GO:0046983">
    <property type="term" value="F:protein dimerization activity"/>
    <property type="evidence" value="ECO:0007669"/>
    <property type="project" value="InterPro"/>
</dbReference>
<dbReference type="AlphaFoldDB" id="A0A6S7KQD5"/>
<organism evidence="1 2">
    <name type="scientific">Paramuricea clavata</name>
    <name type="common">Red gorgonian</name>
    <name type="synonym">Violescent sea-whip</name>
    <dbReference type="NCBI Taxonomy" id="317549"/>
    <lineage>
        <taxon>Eukaryota</taxon>
        <taxon>Metazoa</taxon>
        <taxon>Cnidaria</taxon>
        <taxon>Anthozoa</taxon>
        <taxon>Octocorallia</taxon>
        <taxon>Malacalcyonacea</taxon>
        <taxon>Plexauridae</taxon>
        <taxon>Paramuricea</taxon>
    </lineage>
</organism>